<dbReference type="Proteomes" id="UP001177023">
    <property type="component" value="Unassembled WGS sequence"/>
</dbReference>
<name>A0AA36CB88_9BILA</name>
<organism evidence="2 3">
    <name type="scientific">Mesorhabditis spiculigera</name>
    <dbReference type="NCBI Taxonomy" id="96644"/>
    <lineage>
        <taxon>Eukaryota</taxon>
        <taxon>Metazoa</taxon>
        <taxon>Ecdysozoa</taxon>
        <taxon>Nematoda</taxon>
        <taxon>Chromadorea</taxon>
        <taxon>Rhabditida</taxon>
        <taxon>Rhabditina</taxon>
        <taxon>Rhabditomorpha</taxon>
        <taxon>Rhabditoidea</taxon>
        <taxon>Rhabditidae</taxon>
        <taxon>Mesorhabditinae</taxon>
        <taxon>Mesorhabditis</taxon>
    </lineage>
</organism>
<feature type="region of interest" description="Disordered" evidence="1">
    <location>
        <begin position="1"/>
        <end position="26"/>
    </location>
</feature>
<proteinExistence type="predicted"/>
<keyword evidence="3" id="KW-1185">Reference proteome</keyword>
<sequence length="75" mass="8907">MRAADKDSRKLKDDTSRFIPTTRYNTKRRDSPAITTLWSSYRLQVLRNNHRTRARPFRPRLDSITELDEEHAACC</sequence>
<accession>A0AA36CB88</accession>
<evidence type="ECO:0000313" key="2">
    <source>
        <dbReference type="EMBL" id="CAJ0564978.1"/>
    </source>
</evidence>
<feature type="non-terminal residue" evidence="2">
    <location>
        <position position="1"/>
    </location>
</feature>
<gene>
    <name evidence="2" type="ORF">MSPICULIGERA_LOCUS3641</name>
</gene>
<dbReference type="EMBL" id="CATQJA010000945">
    <property type="protein sequence ID" value="CAJ0564978.1"/>
    <property type="molecule type" value="Genomic_DNA"/>
</dbReference>
<protein>
    <submittedName>
        <fullName evidence="2">Uncharacterized protein</fullName>
    </submittedName>
</protein>
<reference evidence="2" key="1">
    <citation type="submission" date="2023-06" db="EMBL/GenBank/DDBJ databases">
        <authorList>
            <person name="Delattre M."/>
        </authorList>
    </citation>
    <scope>NUCLEOTIDE SEQUENCE</scope>
    <source>
        <strain evidence="2">AF72</strain>
    </source>
</reference>
<evidence type="ECO:0000256" key="1">
    <source>
        <dbReference type="SAM" id="MobiDB-lite"/>
    </source>
</evidence>
<dbReference type="AlphaFoldDB" id="A0AA36CB88"/>
<comment type="caution">
    <text evidence="2">The sequence shown here is derived from an EMBL/GenBank/DDBJ whole genome shotgun (WGS) entry which is preliminary data.</text>
</comment>
<evidence type="ECO:0000313" key="3">
    <source>
        <dbReference type="Proteomes" id="UP001177023"/>
    </source>
</evidence>
<feature type="compositionally biased region" description="Basic and acidic residues" evidence="1">
    <location>
        <begin position="1"/>
        <end position="16"/>
    </location>
</feature>